<dbReference type="AlphaFoldDB" id="A0A2Y9BVX4"/>
<protein>
    <submittedName>
        <fullName evidence="2">DNA-binding MarR family transcriptional regulator</fullName>
    </submittedName>
    <submittedName>
        <fullName evidence="3">DNA-binding transcriptional regulator, MarR family</fullName>
    </submittedName>
</protein>
<dbReference type="Pfam" id="PF12802">
    <property type="entry name" value="MarR_2"/>
    <property type="match status" value="1"/>
</dbReference>
<dbReference type="Proteomes" id="UP000251571">
    <property type="component" value="Unassembled WGS sequence"/>
</dbReference>
<dbReference type="EMBL" id="UETC01000001">
    <property type="protein sequence ID" value="SSA38092.1"/>
    <property type="molecule type" value="Genomic_DNA"/>
</dbReference>
<reference evidence="2 4" key="2">
    <citation type="submission" date="2018-03" db="EMBL/GenBank/DDBJ databases">
        <title>Genomic Encyclopedia of Archaeal and Bacterial Type Strains, Phase II (KMG-II): from individual species to whole genera.</title>
        <authorList>
            <person name="Goeker M."/>
        </authorList>
    </citation>
    <scope>NUCLEOTIDE SEQUENCE [LARGE SCALE GENOMIC DNA]</scope>
    <source>
        <strain evidence="2 4">DSM 25227</strain>
    </source>
</reference>
<dbReference type="OrthoDB" id="8906692at2"/>
<evidence type="ECO:0000313" key="2">
    <source>
        <dbReference type="EMBL" id="PWJ21814.1"/>
    </source>
</evidence>
<feature type="domain" description="HTH marR-type" evidence="1">
    <location>
        <begin position="10"/>
        <end position="142"/>
    </location>
</feature>
<dbReference type="InterPro" id="IPR036390">
    <property type="entry name" value="WH_DNA-bd_sf"/>
</dbReference>
<dbReference type="SUPFAM" id="SSF46785">
    <property type="entry name" value="Winged helix' DNA-binding domain"/>
    <property type="match status" value="1"/>
</dbReference>
<dbReference type="SMART" id="SM00347">
    <property type="entry name" value="HTH_MARR"/>
    <property type="match status" value="1"/>
</dbReference>
<dbReference type="GO" id="GO:0006950">
    <property type="term" value="P:response to stress"/>
    <property type="evidence" value="ECO:0007669"/>
    <property type="project" value="TreeGrafter"/>
</dbReference>
<dbReference type="PANTHER" id="PTHR33164">
    <property type="entry name" value="TRANSCRIPTIONAL REGULATOR, MARR FAMILY"/>
    <property type="match status" value="1"/>
</dbReference>
<dbReference type="InterPro" id="IPR000835">
    <property type="entry name" value="HTH_MarR-typ"/>
</dbReference>
<evidence type="ECO:0000313" key="4">
    <source>
        <dbReference type="Proteomes" id="UP000245839"/>
    </source>
</evidence>
<evidence type="ECO:0000259" key="1">
    <source>
        <dbReference type="PROSITE" id="PS50995"/>
    </source>
</evidence>
<organism evidence="3 5">
    <name type="scientific">Jannaschia seohaensis</name>
    <dbReference type="NCBI Taxonomy" id="475081"/>
    <lineage>
        <taxon>Bacteria</taxon>
        <taxon>Pseudomonadati</taxon>
        <taxon>Pseudomonadota</taxon>
        <taxon>Alphaproteobacteria</taxon>
        <taxon>Rhodobacterales</taxon>
        <taxon>Roseobacteraceae</taxon>
        <taxon>Jannaschia</taxon>
    </lineage>
</organism>
<dbReference type="GO" id="GO:0003700">
    <property type="term" value="F:DNA-binding transcription factor activity"/>
    <property type="evidence" value="ECO:0007669"/>
    <property type="project" value="InterPro"/>
</dbReference>
<dbReference type="Gene3D" id="1.10.10.10">
    <property type="entry name" value="Winged helix-like DNA-binding domain superfamily/Winged helix DNA-binding domain"/>
    <property type="match status" value="1"/>
</dbReference>
<dbReference type="EMBL" id="QGDJ01000001">
    <property type="protein sequence ID" value="PWJ21814.1"/>
    <property type="molecule type" value="Genomic_DNA"/>
</dbReference>
<keyword evidence="4" id="KW-1185">Reference proteome</keyword>
<accession>A0A2Y9BVX4</accession>
<dbReference type="Proteomes" id="UP000245839">
    <property type="component" value="Unassembled WGS sequence"/>
</dbReference>
<dbReference type="PRINTS" id="PR00598">
    <property type="entry name" value="HTHMARR"/>
</dbReference>
<keyword evidence="3" id="KW-0238">DNA-binding</keyword>
<dbReference type="GO" id="GO:0003677">
    <property type="term" value="F:DNA binding"/>
    <property type="evidence" value="ECO:0007669"/>
    <property type="project" value="UniProtKB-KW"/>
</dbReference>
<name>A0A2Y9BVX4_9RHOB</name>
<dbReference type="InterPro" id="IPR039422">
    <property type="entry name" value="MarR/SlyA-like"/>
</dbReference>
<proteinExistence type="predicted"/>
<gene>
    <name evidence="2" type="ORF">BCF38_101222</name>
    <name evidence="3" type="ORF">SAMN05421539_101222</name>
</gene>
<evidence type="ECO:0000313" key="3">
    <source>
        <dbReference type="EMBL" id="SSA38092.1"/>
    </source>
</evidence>
<dbReference type="InterPro" id="IPR036388">
    <property type="entry name" value="WH-like_DNA-bd_sf"/>
</dbReference>
<dbReference type="PANTHER" id="PTHR33164:SF57">
    <property type="entry name" value="MARR-FAMILY TRANSCRIPTIONAL REGULATOR"/>
    <property type="match status" value="1"/>
</dbReference>
<evidence type="ECO:0000313" key="5">
    <source>
        <dbReference type="Proteomes" id="UP000251571"/>
    </source>
</evidence>
<dbReference type="PROSITE" id="PS50995">
    <property type="entry name" value="HTH_MARR_2"/>
    <property type="match status" value="1"/>
</dbReference>
<dbReference type="RefSeq" id="WP_109562445.1">
    <property type="nucleotide sequence ID" value="NZ_QGDJ01000001.1"/>
</dbReference>
<sequence>MTDLPAFDLEGYLPYRFTVIAAELSDGLARQYRDRFGISIAEWRVLVNVGYGESPALRDIERRVRLEKSKVSRAASRLEAKGYLRKEVDAHDRRLLRLTLTEAGAALLARLIPIAEAYQAELVGRLGPEATLLHAALDRLSPRG</sequence>
<reference evidence="3 5" key="1">
    <citation type="submission" date="2016-10" db="EMBL/GenBank/DDBJ databases">
        <authorList>
            <person name="Cai Z."/>
        </authorList>
    </citation>
    <scope>NUCLEOTIDE SEQUENCE [LARGE SCALE GENOMIC DNA]</scope>
    <source>
        <strain evidence="3 5">DSM 25227</strain>
    </source>
</reference>